<evidence type="ECO:0000313" key="3">
    <source>
        <dbReference type="EMBL" id="EZP81033.1"/>
    </source>
</evidence>
<name>A0A031JW54_9SPHN</name>
<dbReference type="Gene3D" id="2.40.128.520">
    <property type="match status" value="1"/>
</dbReference>
<proteinExistence type="predicted"/>
<dbReference type="KEGG" id="nre:BES08_31080"/>
<dbReference type="Proteomes" id="UP000024329">
    <property type="component" value="Unassembled WGS sequence"/>
</dbReference>
<feature type="domain" description="DUF2147" evidence="1">
    <location>
        <begin position="21"/>
        <end position="132"/>
    </location>
</feature>
<dbReference type="Pfam" id="PF09917">
    <property type="entry name" value="DUF2147"/>
    <property type="match status" value="1"/>
</dbReference>
<protein>
    <recommendedName>
        <fullName evidence="1">DUF2147 domain-containing protein</fullName>
    </recommendedName>
</protein>
<keyword evidence="5" id="KW-1185">Reference proteome</keyword>
<dbReference type="OrthoDB" id="9811671at2"/>
<sequence length="134" mass="14646">MSIILTLLASSTALPADTVVGRWQTESRHGVVEITRCGQSICGALISSDGIKANPELRDEKNKTAALRGRKLRGLQILQGFTWKSGSWSGGSIYNAEDGGTYSATVTLADRDHLRLKGCIVWPLCKTQTWTRLR</sequence>
<reference evidence="3 4" key="1">
    <citation type="submission" date="2014-03" db="EMBL/GenBank/DDBJ databases">
        <title>Whole genome sequence of Novosphingobium resinovorum KF1.</title>
        <authorList>
            <person name="Gan H.M."/>
            <person name="Gan H.Y."/>
            <person name="Chew T.H."/>
            <person name="Savka M.A."/>
        </authorList>
    </citation>
    <scope>NUCLEOTIDE SEQUENCE [LARGE SCALE GENOMIC DNA]</scope>
    <source>
        <strain evidence="3 4">KF1</strain>
    </source>
</reference>
<reference evidence="2" key="2">
    <citation type="submission" date="2016-08" db="EMBL/GenBank/DDBJ databases">
        <authorList>
            <person name="Seilhamer J.J."/>
        </authorList>
    </citation>
    <scope>NUCLEOTIDE SEQUENCE [LARGE SCALE GENOMIC DNA]</scope>
    <source>
        <strain evidence="2">SA1</strain>
        <plasmid evidence="2">pSA3</plasmid>
    </source>
</reference>
<evidence type="ECO:0000313" key="5">
    <source>
        <dbReference type="Proteomes" id="UP000094626"/>
    </source>
</evidence>
<dbReference type="RefSeq" id="WP_036526775.1">
    <property type="nucleotide sequence ID" value="NZ_CP017078.1"/>
</dbReference>
<evidence type="ECO:0000313" key="4">
    <source>
        <dbReference type="Proteomes" id="UP000024329"/>
    </source>
</evidence>
<organism evidence="3 4">
    <name type="scientific">Novosphingobium resinovorum</name>
    <dbReference type="NCBI Taxonomy" id="158500"/>
    <lineage>
        <taxon>Bacteria</taxon>
        <taxon>Pseudomonadati</taxon>
        <taxon>Pseudomonadota</taxon>
        <taxon>Alphaproteobacteria</taxon>
        <taxon>Sphingomonadales</taxon>
        <taxon>Sphingomonadaceae</taxon>
        <taxon>Novosphingobium</taxon>
    </lineage>
</organism>
<dbReference type="PANTHER" id="PTHR36919">
    <property type="entry name" value="BLR1215 PROTEIN"/>
    <property type="match status" value="1"/>
</dbReference>
<dbReference type="Proteomes" id="UP000094626">
    <property type="component" value="Plasmid pSA3"/>
</dbReference>
<keyword evidence="2" id="KW-0614">Plasmid</keyword>
<dbReference type="EMBL" id="CP017078">
    <property type="protein sequence ID" value="AOR81289.1"/>
    <property type="molecule type" value="Genomic_DNA"/>
</dbReference>
<accession>A0A031JW54</accession>
<geneLocation type="plasmid" evidence="2 5">
    <name>pSA3</name>
</geneLocation>
<dbReference type="EMBL" id="JFYZ01000014">
    <property type="protein sequence ID" value="EZP81033.1"/>
    <property type="molecule type" value="Genomic_DNA"/>
</dbReference>
<reference evidence="5" key="3">
    <citation type="journal article" date="2017" name="J. Biotechnol.">
        <title>Complete genome sequence of Novosphingobium resinovorum SA1, a versatile xenobiotic-degrading bacterium capable of utilizing sulfanilic acid.</title>
        <authorList>
            <person name="Hegedus B."/>
            <person name="Kos P.B."/>
            <person name="Balint B."/>
            <person name="Maroti G."/>
            <person name="Gan H.M."/>
            <person name="Perei K."/>
            <person name="Rakhely G."/>
        </authorList>
    </citation>
    <scope>NUCLEOTIDE SEQUENCE [LARGE SCALE GENOMIC DNA]</scope>
    <source>
        <strain evidence="5">SA1</strain>
    </source>
</reference>
<dbReference type="InterPro" id="IPR019223">
    <property type="entry name" value="DUF2147"/>
</dbReference>
<evidence type="ECO:0000313" key="2">
    <source>
        <dbReference type="EMBL" id="AOR81289.1"/>
    </source>
</evidence>
<dbReference type="eggNOG" id="COG4731">
    <property type="taxonomic scope" value="Bacteria"/>
</dbReference>
<evidence type="ECO:0000259" key="1">
    <source>
        <dbReference type="Pfam" id="PF09917"/>
    </source>
</evidence>
<dbReference type="PANTHER" id="PTHR36919:SF2">
    <property type="entry name" value="BLL6627 PROTEIN"/>
    <property type="match status" value="1"/>
</dbReference>
<dbReference type="AlphaFoldDB" id="A0A031JW54"/>
<gene>
    <name evidence="2" type="ORF">BES08_31080</name>
    <name evidence="3" type="ORF">BV97_03087</name>
</gene>